<dbReference type="SMART" id="SM00842">
    <property type="entry name" value="FtsA"/>
    <property type="match status" value="1"/>
</dbReference>
<evidence type="ECO:0000259" key="7">
    <source>
        <dbReference type="SMART" id="SM00842"/>
    </source>
</evidence>
<protein>
    <recommendedName>
        <fullName evidence="5 6">Cell division protein FtsA</fullName>
    </recommendedName>
</protein>
<feature type="domain" description="SHS2" evidence="7">
    <location>
        <begin position="9"/>
        <end position="198"/>
    </location>
</feature>
<dbReference type="GO" id="GO:0051301">
    <property type="term" value="P:cell division"/>
    <property type="evidence" value="ECO:0007669"/>
    <property type="project" value="UniProtKB-KW"/>
</dbReference>
<accession>A0ABP8NG44</accession>
<dbReference type="NCBIfam" id="TIGR01174">
    <property type="entry name" value="ftsA"/>
    <property type="match status" value="1"/>
</dbReference>
<dbReference type="PIRSF" id="PIRSF003101">
    <property type="entry name" value="FtsA"/>
    <property type="match status" value="1"/>
</dbReference>
<comment type="similarity">
    <text evidence="5 6">Belongs to the FtsA/MreB family.</text>
</comment>
<evidence type="ECO:0000256" key="4">
    <source>
        <dbReference type="ARBA" id="ARBA00023306"/>
    </source>
</evidence>
<dbReference type="Pfam" id="PF02491">
    <property type="entry name" value="SHS2_FTSA"/>
    <property type="match status" value="1"/>
</dbReference>
<keyword evidence="4 5" id="KW-0131">Cell cycle</keyword>
<evidence type="ECO:0000256" key="6">
    <source>
        <dbReference type="PIRNR" id="PIRNR003101"/>
    </source>
</evidence>
<organism evidence="8 9">
    <name type="scientific">Nemorincola caseinilytica</name>
    <dbReference type="NCBI Taxonomy" id="2054315"/>
    <lineage>
        <taxon>Bacteria</taxon>
        <taxon>Pseudomonadati</taxon>
        <taxon>Bacteroidota</taxon>
        <taxon>Chitinophagia</taxon>
        <taxon>Chitinophagales</taxon>
        <taxon>Chitinophagaceae</taxon>
        <taxon>Nemorincola</taxon>
    </lineage>
</organism>
<dbReference type="Gene3D" id="3.30.420.40">
    <property type="match status" value="1"/>
</dbReference>
<evidence type="ECO:0000313" key="9">
    <source>
        <dbReference type="Proteomes" id="UP001500067"/>
    </source>
</evidence>
<dbReference type="CDD" id="cd24048">
    <property type="entry name" value="ASKHA_NBD_FtsA"/>
    <property type="match status" value="1"/>
</dbReference>
<dbReference type="PANTHER" id="PTHR32432:SF4">
    <property type="entry name" value="CELL DIVISION PROTEIN FTSA"/>
    <property type="match status" value="1"/>
</dbReference>
<comment type="subcellular location">
    <subcellularLocation>
        <location evidence="5">Cell membrane</location>
        <topology evidence="5">Peripheral membrane protein</topology>
        <orientation evidence="5">Cytoplasmic side</orientation>
    </subcellularLocation>
    <text evidence="5">Localizes to the Z ring in an FtsZ-dependent manner. Targeted to the membrane through a conserved C-terminal amphipathic helix.</text>
</comment>
<sequence length="472" mass="51684">MNKKENPIIVGLDIGTTKVVAIAGRKNEFGKLEILGFGRADSEGVTHGVVMNIEQCVQSVDLAMKQLKENAPLLDVKEVYVGIAGRHIKSMQLQGSRVRTNVDVEISREDTEKLMQDQRRSYLPSGDQIIDIIAQDYTVDNISNIVDPVGMSGVKISANFHVITGDSTAIRNIKRCVDRSELKTCDLVLQPLASAAAVMNEEDMEAGVAIVDIGGGTTDIAIFSDGILKHTAVIPYAGVNITTDIQSGLRVLKAQAEQMKVQFGVAHVSGAPANSYITIPGLRGLPSKEVTIVNLAHIVQARMEEILEYVMFHIRQVGLEHKLNGGIILTGGGARLKHITQLTEYVTGMGARIGYPNEHLAGGHSDVLMSPMYATCIGLILRGYHDFENGRMEFTGMNGNVLRNSVDEVVEEEEEEEDDFVVEAQVQQTVAVGAGRSDKLKKRQDNMKQLFDRLKGKFMDLFEDIDEDPPLE</sequence>
<name>A0ABP8NG44_9BACT</name>
<comment type="function">
    <text evidence="5 6">Cell division protein that is involved in the assembly of the Z ring. May serve as a membrane anchor for the Z ring.</text>
</comment>
<keyword evidence="2 5" id="KW-0132">Cell division</keyword>
<dbReference type="SUPFAM" id="SSF53067">
    <property type="entry name" value="Actin-like ATPase domain"/>
    <property type="match status" value="2"/>
</dbReference>
<dbReference type="Gene3D" id="3.30.1490.110">
    <property type="match status" value="1"/>
</dbReference>
<keyword evidence="3 5" id="KW-0472">Membrane</keyword>
<dbReference type="InterPro" id="IPR020823">
    <property type="entry name" value="Cell_div_FtsA"/>
</dbReference>
<dbReference type="Proteomes" id="UP001500067">
    <property type="component" value="Unassembled WGS sequence"/>
</dbReference>
<evidence type="ECO:0000256" key="3">
    <source>
        <dbReference type="ARBA" id="ARBA00023136"/>
    </source>
</evidence>
<dbReference type="HAMAP" id="MF_02033">
    <property type="entry name" value="FtsA"/>
    <property type="match status" value="1"/>
</dbReference>
<comment type="caution">
    <text evidence="8">The sequence shown here is derived from an EMBL/GenBank/DDBJ whole genome shotgun (WGS) entry which is preliminary data.</text>
</comment>
<keyword evidence="9" id="KW-1185">Reference proteome</keyword>
<comment type="subunit">
    <text evidence="5">Self-interacts. Interacts with FtsZ.</text>
</comment>
<dbReference type="InterPro" id="IPR050696">
    <property type="entry name" value="FtsA/MreB"/>
</dbReference>
<gene>
    <name evidence="5 8" type="primary">ftsA</name>
    <name evidence="8" type="ORF">GCM10023093_21090</name>
</gene>
<keyword evidence="1 5" id="KW-1003">Cell membrane</keyword>
<dbReference type="PANTHER" id="PTHR32432">
    <property type="entry name" value="CELL DIVISION PROTEIN FTSA-RELATED"/>
    <property type="match status" value="1"/>
</dbReference>
<dbReference type="InterPro" id="IPR003494">
    <property type="entry name" value="SHS2_FtsA"/>
</dbReference>
<dbReference type="EMBL" id="BAABFA010000014">
    <property type="protein sequence ID" value="GAA4466662.1"/>
    <property type="molecule type" value="Genomic_DNA"/>
</dbReference>
<evidence type="ECO:0000256" key="1">
    <source>
        <dbReference type="ARBA" id="ARBA00022475"/>
    </source>
</evidence>
<evidence type="ECO:0000256" key="5">
    <source>
        <dbReference type="HAMAP-Rule" id="MF_02033"/>
    </source>
</evidence>
<dbReference type="Pfam" id="PF14450">
    <property type="entry name" value="FtsA"/>
    <property type="match status" value="1"/>
</dbReference>
<dbReference type="RefSeq" id="WP_345082802.1">
    <property type="nucleotide sequence ID" value="NZ_BAABFA010000014.1"/>
</dbReference>
<reference evidence="9" key="1">
    <citation type="journal article" date="2019" name="Int. J. Syst. Evol. Microbiol.">
        <title>The Global Catalogue of Microorganisms (GCM) 10K type strain sequencing project: providing services to taxonomists for standard genome sequencing and annotation.</title>
        <authorList>
            <consortium name="The Broad Institute Genomics Platform"/>
            <consortium name="The Broad Institute Genome Sequencing Center for Infectious Disease"/>
            <person name="Wu L."/>
            <person name="Ma J."/>
        </authorList>
    </citation>
    <scope>NUCLEOTIDE SEQUENCE [LARGE SCALE GENOMIC DNA]</scope>
    <source>
        <strain evidence="9">JCM 32105</strain>
    </source>
</reference>
<evidence type="ECO:0000256" key="2">
    <source>
        <dbReference type="ARBA" id="ARBA00022618"/>
    </source>
</evidence>
<dbReference type="InterPro" id="IPR043129">
    <property type="entry name" value="ATPase_NBD"/>
</dbReference>
<proteinExistence type="inferred from homology"/>
<evidence type="ECO:0000313" key="8">
    <source>
        <dbReference type="EMBL" id="GAA4466662.1"/>
    </source>
</evidence>